<organism evidence="7 8">
    <name type="scientific">Leptospirillum ferrodiazotrophum</name>
    <dbReference type="NCBI Taxonomy" id="412449"/>
    <lineage>
        <taxon>Bacteria</taxon>
        <taxon>Pseudomonadati</taxon>
        <taxon>Nitrospirota</taxon>
        <taxon>Nitrospiria</taxon>
        <taxon>Nitrospirales</taxon>
        <taxon>Nitrospiraceae</taxon>
        <taxon>Leptospirillum</taxon>
    </lineage>
</organism>
<dbReference type="NCBIfam" id="TIGR02469">
    <property type="entry name" value="CbiT"/>
    <property type="match status" value="1"/>
</dbReference>
<dbReference type="UniPathway" id="UPA00148"/>
<keyword evidence="8" id="KW-1185">Reference proteome</keyword>
<dbReference type="Pfam" id="PF02475">
    <property type="entry name" value="TRM5-TYW2_MTfase"/>
    <property type="match status" value="1"/>
</dbReference>
<keyword evidence="5" id="KW-0949">S-adenosyl-L-methionine</keyword>
<dbReference type="InterPro" id="IPR056743">
    <property type="entry name" value="TRM5-TYW2-like_MTfase"/>
</dbReference>
<dbReference type="GO" id="GO:0008276">
    <property type="term" value="F:protein methyltransferase activity"/>
    <property type="evidence" value="ECO:0007669"/>
    <property type="project" value="InterPro"/>
</dbReference>
<keyword evidence="2" id="KW-0169">Cobalamin biosynthesis</keyword>
<dbReference type="PANTHER" id="PTHR43182">
    <property type="entry name" value="COBALT-PRECORRIN-6B C(15)-METHYLTRANSFERASE (DECARBOXYLATING)"/>
    <property type="match status" value="1"/>
</dbReference>
<evidence type="ECO:0000313" key="8">
    <source>
        <dbReference type="Proteomes" id="UP000009374"/>
    </source>
</evidence>
<dbReference type="SUPFAM" id="SSF53335">
    <property type="entry name" value="S-adenosyl-L-methionine-dependent methyltransferases"/>
    <property type="match status" value="1"/>
</dbReference>
<evidence type="ECO:0000256" key="4">
    <source>
        <dbReference type="ARBA" id="ARBA00022679"/>
    </source>
</evidence>
<dbReference type="InterPro" id="IPR014008">
    <property type="entry name" value="Cbl_synth_MTase_CbiT"/>
</dbReference>
<dbReference type="GO" id="GO:0032259">
    <property type="term" value="P:methylation"/>
    <property type="evidence" value="ECO:0007669"/>
    <property type="project" value="UniProtKB-KW"/>
</dbReference>
<dbReference type="PANTHER" id="PTHR43182:SF1">
    <property type="entry name" value="COBALT-PRECORRIN-7 C(5)-METHYLTRANSFERASE"/>
    <property type="match status" value="1"/>
</dbReference>
<dbReference type="EMBL" id="GG693865">
    <property type="protein sequence ID" value="EES53308.1"/>
    <property type="molecule type" value="Genomic_DNA"/>
</dbReference>
<evidence type="ECO:0000313" key="7">
    <source>
        <dbReference type="EMBL" id="EES53308.1"/>
    </source>
</evidence>
<feature type="domain" description="TRM5/TYW2-like methyltransferase" evidence="6">
    <location>
        <begin position="41"/>
        <end position="149"/>
    </location>
</feature>
<protein>
    <submittedName>
        <fullName evidence="7">Precorrin-6y C5,15-methyltransferase, CbiT</fullName>
    </submittedName>
</protein>
<dbReference type="GO" id="GO:0009236">
    <property type="term" value="P:cobalamin biosynthetic process"/>
    <property type="evidence" value="ECO:0007669"/>
    <property type="project" value="UniProtKB-UniPathway"/>
</dbReference>
<comment type="pathway">
    <text evidence="1">Cofactor biosynthesis; adenosylcobalamin biosynthesis.</text>
</comment>
<evidence type="ECO:0000256" key="5">
    <source>
        <dbReference type="ARBA" id="ARBA00022691"/>
    </source>
</evidence>
<evidence type="ECO:0000256" key="2">
    <source>
        <dbReference type="ARBA" id="ARBA00022573"/>
    </source>
</evidence>
<keyword evidence="4 7" id="KW-0808">Transferase</keyword>
<dbReference type="CDD" id="cd02440">
    <property type="entry name" value="AdoMet_MTases"/>
    <property type="match status" value="1"/>
</dbReference>
<dbReference type="Proteomes" id="UP000009374">
    <property type="component" value="Unassembled WGS sequence"/>
</dbReference>
<dbReference type="AlphaFoldDB" id="C6HVT4"/>
<sequence length="201" mass="21790">MNHESRLFGLPEESFVFTVPRKGLITKTETRVISLMKLDLRPGQVLWDIGAGSGSVGIEAARLVPDLKVIAVEKDPADYECLKKNIEAFGLGERIIPIFGKAPEALFQAAPPDRVFIGGSGGRMADLLDYCLDKGNNVGIVANFATIENLAEALDWAKRKKMTPDIVHLQVGRGVPIVGLTRIEAQNPVTILTLFPAEALS</sequence>
<dbReference type="Gene3D" id="3.40.50.150">
    <property type="entry name" value="Vaccinia Virus protein VP39"/>
    <property type="match status" value="1"/>
</dbReference>
<evidence type="ECO:0000256" key="1">
    <source>
        <dbReference type="ARBA" id="ARBA00004953"/>
    </source>
</evidence>
<evidence type="ECO:0000256" key="3">
    <source>
        <dbReference type="ARBA" id="ARBA00022603"/>
    </source>
</evidence>
<name>C6HVT4_9BACT</name>
<proteinExistence type="predicted"/>
<dbReference type="InterPro" id="IPR029063">
    <property type="entry name" value="SAM-dependent_MTases_sf"/>
</dbReference>
<reference evidence="7 8" key="1">
    <citation type="journal article" date="2009" name="Appl. Environ. Microbiol.">
        <title>Community genomic and proteomic analyses of chemoautotrophic iron-oxidizing "Leptospirillum rubarum" (Group II) and "Leptospirillum ferrodiazotrophum" (Group III) bacteria in acid mine drainage biofilms.</title>
        <authorList>
            <person name="Goltsman D.S."/>
            <person name="Denef V.J."/>
            <person name="Singer S.W."/>
            <person name="VerBerkmoes N.C."/>
            <person name="Lefsrud M."/>
            <person name="Mueller R.S."/>
            <person name="Dick G.J."/>
            <person name="Sun C.L."/>
            <person name="Wheeler K.E."/>
            <person name="Zemla A."/>
            <person name="Baker B.J."/>
            <person name="Hauser L."/>
            <person name="Land M."/>
            <person name="Shah M.B."/>
            <person name="Thelen M.P."/>
            <person name="Hettich R.L."/>
            <person name="Banfield J.F."/>
        </authorList>
    </citation>
    <scope>NUCLEOTIDE SEQUENCE [LARGE SCALE GENOMIC DNA]</scope>
</reference>
<keyword evidence="3 7" id="KW-0489">Methyltransferase</keyword>
<evidence type="ECO:0000259" key="6">
    <source>
        <dbReference type="Pfam" id="PF02475"/>
    </source>
</evidence>
<dbReference type="InterPro" id="IPR050714">
    <property type="entry name" value="Cobalamin_biosynth_MTase"/>
</dbReference>
<accession>C6HVT4</accession>
<gene>
    <name evidence="7" type="ORF">UBAL3_79520029</name>
</gene>